<name>A0A9P9YWJ1_9MUSC</name>
<evidence type="ECO:0000313" key="6">
    <source>
        <dbReference type="Proteomes" id="UP001059596"/>
    </source>
</evidence>
<protein>
    <recommendedName>
        <fullName evidence="4">FLYWCH-type domain-containing protein</fullName>
    </recommendedName>
</protein>
<dbReference type="GO" id="GO:0008270">
    <property type="term" value="F:zinc ion binding"/>
    <property type="evidence" value="ECO:0007669"/>
    <property type="project" value="UniProtKB-KW"/>
</dbReference>
<evidence type="ECO:0000259" key="4">
    <source>
        <dbReference type="Pfam" id="PF04500"/>
    </source>
</evidence>
<evidence type="ECO:0000256" key="3">
    <source>
        <dbReference type="ARBA" id="ARBA00022833"/>
    </source>
</evidence>
<dbReference type="InterPro" id="IPR007588">
    <property type="entry name" value="Znf_FLYWCH"/>
</dbReference>
<dbReference type="EMBL" id="JAMKOV010000001">
    <property type="protein sequence ID" value="KAI8044454.1"/>
    <property type="molecule type" value="Genomic_DNA"/>
</dbReference>
<evidence type="ECO:0000256" key="1">
    <source>
        <dbReference type="ARBA" id="ARBA00022723"/>
    </source>
</evidence>
<organism evidence="5 6">
    <name type="scientific">Drosophila gunungcola</name>
    <name type="common">fruit fly</name>
    <dbReference type="NCBI Taxonomy" id="103775"/>
    <lineage>
        <taxon>Eukaryota</taxon>
        <taxon>Metazoa</taxon>
        <taxon>Ecdysozoa</taxon>
        <taxon>Arthropoda</taxon>
        <taxon>Hexapoda</taxon>
        <taxon>Insecta</taxon>
        <taxon>Pterygota</taxon>
        <taxon>Neoptera</taxon>
        <taxon>Endopterygota</taxon>
        <taxon>Diptera</taxon>
        <taxon>Brachycera</taxon>
        <taxon>Muscomorpha</taxon>
        <taxon>Ephydroidea</taxon>
        <taxon>Drosophilidae</taxon>
        <taxon>Drosophila</taxon>
        <taxon>Sophophora</taxon>
    </lineage>
</organism>
<dbReference type="AlphaFoldDB" id="A0A9P9YWJ1"/>
<comment type="caution">
    <text evidence="5">The sequence shown here is derived from an EMBL/GenBank/DDBJ whole genome shotgun (WGS) entry which is preliminary data.</text>
</comment>
<keyword evidence="3" id="KW-0862">Zinc</keyword>
<accession>A0A9P9YWJ1</accession>
<evidence type="ECO:0000256" key="2">
    <source>
        <dbReference type="ARBA" id="ARBA00022771"/>
    </source>
</evidence>
<dbReference type="Pfam" id="PF04500">
    <property type="entry name" value="FLYWCH"/>
    <property type="match status" value="1"/>
</dbReference>
<dbReference type="Proteomes" id="UP001059596">
    <property type="component" value="Chromosome 3R"/>
</dbReference>
<keyword evidence="6" id="KW-1185">Reference proteome</keyword>
<reference evidence="5" key="1">
    <citation type="journal article" date="2023" name="Genome Biol. Evol.">
        <title>Long-read-based Genome Assembly of Drosophila gunungcola Reveals Fewer Chemosensory Genes in Flower-breeding Species.</title>
        <authorList>
            <person name="Negi A."/>
            <person name="Liao B.Y."/>
            <person name="Yeh S.D."/>
        </authorList>
    </citation>
    <scope>NUCLEOTIDE SEQUENCE</scope>
    <source>
        <strain evidence="5">Sukarami</strain>
    </source>
</reference>
<sequence>MICQILSELAVFGTGQRGRTVLLFQNEKFVKNRCSASRTYWICSRKDVTVCRARVVTAMDKNAQARIIKCTYQHDHSRKFPNNVNLPVLIKREKKSLSLESS</sequence>
<proteinExistence type="predicted"/>
<dbReference type="Gene3D" id="2.20.25.240">
    <property type="match status" value="1"/>
</dbReference>
<keyword evidence="2" id="KW-0863">Zinc-finger</keyword>
<gene>
    <name evidence="5" type="ORF">M5D96_000613</name>
</gene>
<evidence type="ECO:0000313" key="5">
    <source>
        <dbReference type="EMBL" id="KAI8044454.1"/>
    </source>
</evidence>
<keyword evidence="1" id="KW-0479">Metal-binding</keyword>
<feature type="domain" description="FLYWCH-type" evidence="4">
    <location>
        <begin position="14"/>
        <end position="76"/>
    </location>
</feature>